<accession>W9R3A9</accession>
<evidence type="ECO:0000313" key="2">
    <source>
        <dbReference type="EMBL" id="EXB66646.1"/>
    </source>
</evidence>
<dbReference type="Proteomes" id="UP000030645">
    <property type="component" value="Unassembled WGS sequence"/>
</dbReference>
<evidence type="ECO:0000313" key="3">
    <source>
        <dbReference type="Proteomes" id="UP000030645"/>
    </source>
</evidence>
<reference evidence="3" key="1">
    <citation type="submission" date="2013-01" db="EMBL/GenBank/DDBJ databases">
        <title>Draft Genome Sequence of a Mulberry Tree, Morus notabilis C.K. Schneid.</title>
        <authorList>
            <person name="He N."/>
            <person name="Zhao S."/>
        </authorList>
    </citation>
    <scope>NUCLEOTIDE SEQUENCE</scope>
</reference>
<proteinExistence type="predicted"/>
<sequence>MKKAEEVVEISVSDGDSSREDCRRKDKMMEKESSSSSFNLGSSDSSEEDLDGFWAGVLKKGSGGRSHEGGVGEKWGRSS</sequence>
<dbReference type="EMBL" id="KE344550">
    <property type="protein sequence ID" value="EXB66646.1"/>
    <property type="molecule type" value="Genomic_DNA"/>
</dbReference>
<keyword evidence="3" id="KW-1185">Reference proteome</keyword>
<gene>
    <name evidence="2" type="ORF">L484_024944</name>
</gene>
<organism evidence="2 3">
    <name type="scientific">Morus notabilis</name>
    <dbReference type="NCBI Taxonomy" id="981085"/>
    <lineage>
        <taxon>Eukaryota</taxon>
        <taxon>Viridiplantae</taxon>
        <taxon>Streptophyta</taxon>
        <taxon>Embryophyta</taxon>
        <taxon>Tracheophyta</taxon>
        <taxon>Spermatophyta</taxon>
        <taxon>Magnoliopsida</taxon>
        <taxon>eudicotyledons</taxon>
        <taxon>Gunneridae</taxon>
        <taxon>Pentapetalae</taxon>
        <taxon>rosids</taxon>
        <taxon>fabids</taxon>
        <taxon>Rosales</taxon>
        <taxon>Moraceae</taxon>
        <taxon>Moreae</taxon>
        <taxon>Morus</taxon>
    </lineage>
</organism>
<dbReference type="AlphaFoldDB" id="W9R3A9"/>
<name>W9R3A9_9ROSA</name>
<feature type="compositionally biased region" description="Low complexity" evidence="1">
    <location>
        <begin position="34"/>
        <end position="44"/>
    </location>
</feature>
<feature type="compositionally biased region" description="Basic and acidic residues" evidence="1">
    <location>
        <begin position="65"/>
        <end position="79"/>
    </location>
</feature>
<feature type="region of interest" description="Disordered" evidence="1">
    <location>
        <begin position="1"/>
        <end position="79"/>
    </location>
</feature>
<feature type="compositionally biased region" description="Basic and acidic residues" evidence="1">
    <location>
        <begin position="16"/>
        <end position="33"/>
    </location>
</feature>
<evidence type="ECO:0000256" key="1">
    <source>
        <dbReference type="SAM" id="MobiDB-lite"/>
    </source>
</evidence>
<protein>
    <submittedName>
        <fullName evidence="2">Uncharacterized protein</fullName>
    </submittedName>
</protein>